<reference evidence="1 2" key="1">
    <citation type="submission" date="2017-06" db="EMBL/GenBank/DDBJ databases">
        <title>Aedes aegypti genome working group (AGWG) sequencing and assembly.</title>
        <authorList>
            <consortium name="Aedes aegypti Genome Working Group (AGWG)"/>
            <person name="Matthews B.J."/>
        </authorList>
    </citation>
    <scope>NUCLEOTIDE SEQUENCE [LARGE SCALE GENOMIC DNA]</scope>
    <source>
        <strain evidence="1 2">LVP_AGWG</strain>
    </source>
</reference>
<dbReference type="InterPro" id="IPR003591">
    <property type="entry name" value="Leu-rich_rpt_typical-subtyp"/>
</dbReference>
<dbReference type="OrthoDB" id="9976756at2759"/>
<dbReference type="PANTHER" id="PTHR24366:SF96">
    <property type="entry name" value="LEUCINE RICH REPEAT CONTAINING 53"/>
    <property type="match status" value="1"/>
</dbReference>
<reference evidence="1" key="2">
    <citation type="submission" date="2020-05" db="UniProtKB">
        <authorList>
            <consortium name="EnsemblMetazoa"/>
        </authorList>
    </citation>
    <scope>IDENTIFICATION</scope>
    <source>
        <strain evidence="1">LVP_AGWG</strain>
    </source>
</reference>
<sequence>MIFILVATLPPYGHTVFRMIISSTLLWIFVVITATAASPMQFNCTTSGQSICEITNIIITEYTDVSEWEFPDHPEIAFGSHPALDDSTIITMVSKEVSEKLTNTQSIHMQNVSLMTFFLWEHLISLDVSYNYLSELIVDPTAMYNLKSLNMQHNRLMSIDFLKGLYKLRDLDLSNNYLEKIDLSILDPAKDLATLKLSNNRIRTITTSFGDMLHLPRLTVLMLNHNQLSILDASRWQFNVLQDLFLSNNRLSYISMCEIQNSFPRLQSLYLDGNQWECSNLNSTVTQLHELSVKLVSHTSHNCTEAIENICCS</sequence>
<dbReference type="AlphaFoldDB" id="A0A6I8T3Z8"/>
<dbReference type="PROSITE" id="PS51450">
    <property type="entry name" value="LRR"/>
    <property type="match status" value="2"/>
</dbReference>
<dbReference type="InParanoid" id="A0A6I8T3Z8"/>
<proteinExistence type="predicted"/>
<name>A0A6I8T3Z8_AEDAE</name>
<organism evidence="1 2">
    <name type="scientific">Aedes aegypti</name>
    <name type="common">Yellowfever mosquito</name>
    <name type="synonym">Culex aegypti</name>
    <dbReference type="NCBI Taxonomy" id="7159"/>
    <lineage>
        <taxon>Eukaryota</taxon>
        <taxon>Metazoa</taxon>
        <taxon>Ecdysozoa</taxon>
        <taxon>Arthropoda</taxon>
        <taxon>Hexapoda</taxon>
        <taxon>Insecta</taxon>
        <taxon>Pterygota</taxon>
        <taxon>Neoptera</taxon>
        <taxon>Endopterygota</taxon>
        <taxon>Diptera</taxon>
        <taxon>Nematocera</taxon>
        <taxon>Culicoidea</taxon>
        <taxon>Culicidae</taxon>
        <taxon>Culicinae</taxon>
        <taxon>Aedini</taxon>
        <taxon>Aedes</taxon>
        <taxon>Stegomyia</taxon>
    </lineage>
</organism>
<dbReference type="Proteomes" id="UP000008820">
    <property type="component" value="Chromosome 3"/>
</dbReference>
<dbReference type="Gene3D" id="3.80.10.10">
    <property type="entry name" value="Ribonuclease Inhibitor"/>
    <property type="match status" value="1"/>
</dbReference>
<dbReference type="SMART" id="SM00369">
    <property type="entry name" value="LRR_TYP"/>
    <property type="match status" value="4"/>
</dbReference>
<dbReference type="InterPro" id="IPR032675">
    <property type="entry name" value="LRR_dom_sf"/>
</dbReference>
<dbReference type="PANTHER" id="PTHR24366">
    <property type="entry name" value="IG(IMMUNOGLOBULIN) AND LRR(LEUCINE RICH REPEAT) DOMAINS"/>
    <property type="match status" value="1"/>
</dbReference>
<keyword evidence="2" id="KW-1185">Reference proteome</keyword>
<evidence type="ECO:0000313" key="1">
    <source>
        <dbReference type="EnsemblMetazoa" id="AAEL000762-PB"/>
    </source>
</evidence>
<dbReference type="EnsemblMetazoa" id="AAEL000762-RB">
    <property type="protein sequence ID" value="AAEL000762-PB"/>
    <property type="gene ID" value="AAEL000762"/>
</dbReference>
<protein>
    <submittedName>
        <fullName evidence="1">Uncharacterized protein</fullName>
    </submittedName>
</protein>
<evidence type="ECO:0000313" key="2">
    <source>
        <dbReference type="Proteomes" id="UP000008820"/>
    </source>
</evidence>
<dbReference type="InterPro" id="IPR025875">
    <property type="entry name" value="Leu-rich_rpt_4"/>
</dbReference>
<accession>A0A6I8T3Z8</accession>
<dbReference type="SUPFAM" id="SSF52058">
    <property type="entry name" value="L domain-like"/>
    <property type="match status" value="1"/>
</dbReference>
<gene>
    <name evidence="1" type="primary">5566635</name>
</gene>
<dbReference type="InterPro" id="IPR001611">
    <property type="entry name" value="Leu-rich_rpt"/>
</dbReference>
<dbReference type="Pfam" id="PF12799">
    <property type="entry name" value="LRR_4"/>
    <property type="match status" value="1"/>
</dbReference>